<name>A0A158Q356_DRAME</name>
<sequence>MPLKNAQRSFLKAKELRRQKALRAVEDSHLPFSKDRVPTNKHHLRRCISAETSEWKGKNTFKASAIPLAIYFPPYKNEHLVSIRAKERAERSSNLLKSSRSPPGLQEHAIRSKVQHNIRHGRLCATQIKPVPDFKKLHQQMSEKLENAKNRPSTIITPFRFKTNERIRQHHV</sequence>
<dbReference type="Pfam" id="PF10595">
    <property type="entry name" value="FAM161A_B"/>
    <property type="match status" value="1"/>
</dbReference>
<evidence type="ECO:0000313" key="2">
    <source>
        <dbReference type="Proteomes" id="UP000038040"/>
    </source>
</evidence>
<dbReference type="AlphaFoldDB" id="A0A158Q356"/>
<evidence type="ECO:0000313" key="3">
    <source>
        <dbReference type="Proteomes" id="UP000274756"/>
    </source>
</evidence>
<proteinExistence type="predicted"/>
<protein>
    <submittedName>
        <fullName evidence="4">TPX2_importin domain-containing protein</fullName>
    </submittedName>
</protein>
<dbReference type="Proteomes" id="UP000274756">
    <property type="component" value="Unassembled WGS sequence"/>
</dbReference>
<dbReference type="Proteomes" id="UP000038040">
    <property type="component" value="Unplaced"/>
</dbReference>
<organism evidence="2 4">
    <name type="scientific">Dracunculus medinensis</name>
    <name type="common">Guinea worm</name>
    <dbReference type="NCBI Taxonomy" id="318479"/>
    <lineage>
        <taxon>Eukaryota</taxon>
        <taxon>Metazoa</taxon>
        <taxon>Ecdysozoa</taxon>
        <taxon>Nematoda</taxon>
        <taxon>Chromadorea</taxon>
        <taxon>Rhabditida</taxon>
        <taxon>Spirurina</taxon>
        <taxon>Dracunculoidea</taxon>
        <taxon>Dracunculidae</taxon>
        <taxon>Dracunculus</taxon>
    </lineage>
</organism>
<reference evidence="1 3" key="2">
    <citation type="submission" date="2018-11" db="EMBL/GenBank/DDBJ databases">
        <authorList>
            <consortium name="Pathogen Informatics"/>
        </authorList>
    </citation>
    <scope>NUCLEOTIDE SEQUENCE [LARGE SCALE GENOMIC DNA]</scope>
</reference>
<dbReference type="OrthoDB" id="2150121at2759"/>
<gene>
    <name evidence="1" type="ORF">DME_LOCUS6043</name>
</gene>
<reference evidence="4" key="1">
    <citation type="submission" date="2016-04" db="UniProtKB">
        <authorList>
            <consortium name="WormBaseParasite"/>
        </authorList>
    </citation>
    <scope>IDENTIFICATION</scope>
</reference>
<accession>A0A158Q356</accession>
<evidence type="ECO:0000313" key="1">
    <source>
        <dbReference type="EMBL" id="VDN56070.1"/>
    </source>
</evidence>
<dbReference type="EMBL" id="UYYG01001154">
    <property type="protein sequence ID" value="VDN56070.1"/>
    <property type="molecule type" value="Genomic_DNA"/>
</dbReference>
<dbReference type="WBParaSite" id="DME_0000168301-mRNA-1">
    <property type="protein sequence ID" value="DME_0000168301-mRNA-1"/>
    <property type="gene ID" value="DME_0000168301"/>
</dbReference>
<dbReference type="InterPro" id="IPR019579">
    <property type="entry name" value="FAM161A/B"/>
</dbReference>
<evidence type="ECO:0000313" key="4">
    <source>
        <dbReference type="WBParaSite" id="DME_0000168301-mRNA-1"/>
    </source>
</evidence>
<keyword evidence="3" id="KW-1185">Reference proteome</keyword>